<evidence type="ECO:0000256" key="2">
    <source>
        <dbReference type="ARBA" id="ARBA00022448"/>
    </source>
</evidence>
<feature type="transmembrane region" description="Helical" evidence="6">
    <location>
        <begin position="277"/>
        <end position="296"/>
    </location>
</feature>
<dbReference type="GO" id="GO:0022857">
    <property type="term" value="F:transmembrane transporter activity"/>
    <property type="evidence" value="ECO:0007669"/>
    <property type="project" value="InterPro"/>
</dbReference>
<dbReference type="AlphaFoldDB" id="A0A819E894"/>
<feature type="transmembrane region" description="Helical" evidence="6">
    <location>
        <begin position="370"/>
        <end position="391"/>
    </location>
</feature>
<dbReference type="Proteomes" id="UP000663874">
    <property type="component" value="Unassembled WGS sequence"/>
</dbReference>
<name>A0A819E894_9BILA</name>
<sequence>MSHITDDIQASSSEFDWAVSIFYLAYMIFVIPNIILLRISGPTLYLSVSMILWGTITLGIAFVKNATQLIVVRFLLGMTEAGFFPGIVIYLSFWYRKQEQIFRIAIFFSAAAMAGGIGSIMAYGISKIDGLCGLNDWQWIFLLEGLPIIPLGIITFLFLDSVPETVQWLNSVEKNLFLNYLRDDDNVSHIESMPYKRFSLIQLRHTFTNWQLYLYTLITTGISAIIKTFANYLPSLIQDMQLSKLEYHILTIPPYILAFISCLVVGYSSSRRKEHCVHLVLCLLVALVSFILMITMSEQTKVARYIGSCFAASGSFAALPIILSWLTNNVNGHTKRAMSIGFVMFLAQIGGIAAPQHYCVNDRPIYRRGHIISSVVIAITLLLVLTLRYFLARENNRRENLTHDMYKIEAAIEEPCDQKKQFITINSFLSTNLDQTAGLMDALSLEENDDYKLVLFKIEVSTQLTNTKSFTDILRLSRYLDEAEILLMLGVVFRVNIVCG</sequence>
<feature type="domain" description="Major facilitator superfamily (MFS) profile" evidence="7">
    <location>
        <begin position="1"/>
        <end position="396"/>
    </location>
</feature>
<dbReference type="PROSITE" id="PS50850">
    <property type="entry name" value="MFS"/>
    <property type="match status" value="1"/>
</dbReference>
<evidence type="ECO:0000313" key="8">
    <source>
        <dbReference type="EMBL" id="CAF3846166.1"/>
    </source>
</evidence>
<feature type="transmembrane region" description="Helical" evidence="6">
    <location>
        <begin position="338"/>
        <end position="358"/>
    </location>
</feature>
<dbReference type="GO" id="GO:0016020">
    <property type="term" value="C:membrane"/>
    <property type="evidence" value="ECO:0007669"/>
    <property type="project" value="UniProtKB-SubCell"/>
</dbReference>
<gene>
    <name evidence="8" type="ORF">FNK824_LOCUS17654</name>
</gene>
<dbReference type="PANTHER" id="PTHR43791:SF36">
    <property type="entry name" value="TRANSPORTER, PUTATIVE (AFU_ORTHOLOGUE AFUA_6G08340)-RELATED"/>
    <property type="match status" value="1"/>
</dbReference>
<dbReference type="InterPro" id="IPR011701">
    <property type="entry name" value="MFS"/>
</dbReference>
<dbReference type="SUPFAM" id="SSF103473">
    <property type="entry name" value="MFS general substrate transporter"/>
    <property type="match status" value="1"/>
</dbReference>
<dbReference type="EMBL" id="CAJOBE010002831">
    <property type="protein sequence ID" value="CAF3846166.1"/>
    <property type="molecule type" value="Genomic_DNA"/>
</dbReference>
<feature type="transmembrane region" description="Helical" evidence="6">
    <location>
        <begin position="302"/>
        <end position="326"/>
    </location>
</feature>
<evidence type="ECO:0000256" key="1">
    <source>
        <dbReference type="ARBA" id="ARBA00004141"/>
    </source>
</evidence>
<protein>
    <recommendedName>
        <fullName evidence="7">Major facilitator superfamily (MFS) profile domain-containing protein</fullName>
    </recommendedName>
</protein>
<feature type="transmembrane region" description="Helical" evidence="6">
    <location>
        <begin position="17"/>
        <end position="37"/>
    </location>
</feature>
<dbReference type="Pfam" id="PF07690">
    <property type="entry name" value="MFS_1"/>
    <property type="match status" value="1"/>
</dbReference>
<proteinExistence type="predicted"/>
<comment type="subcellular location">
    <subcellularLocation>
        <location evidence="1">Membrane</location>
        <topology evidence="1">Multi-pass membrane protein</topology>
    </subcellularLocation>
</comment>
<feature type="transmembrane region" description="Helical" evidence="6">
    <location>
        <begin position="44"/>
        <end position="63"/>
    </location>
</feature>
<evidence type="ECO:0000256" key="5">
    <source>
        <dbReference type="ARBA" id="ARBA00023136"/>
    </source>
</evidence>
<evidence type="ECO:0000256" key="6">
    <source>
        <dbReference type="SAM" id="Phobius"/>
    </source>
</evidence>
<dbReference type="InterPro" id="IPR020846">
    <property type="entry name" value="MFS_dom"/>
</dbReference>
<feature type="transmembrane region" description="Helical" evidence="6">
    <location>
        <begin position="105"/>
        <end position="125"/>
    </location>
</feature>
<keyword evidence="2" id="KW-0813">Transport</keyword>
<feature type="transmembrane region" description="Helical" evidence="6">
    <location>
        <begin position="69"/>
        <end position="93"/>
    </location>
</feature>
<accession>A0A819E894</accession>
<keyword evidence="4 6" id="KW-1133">Transmembrane helix</keyword>
<dbReference type="Gene3D" id="1.20.1250.20">
    <property type="entry name" value="MFS general substrate transporter like domains"/>
    <property type="match status" value="2"/>
</dbReference>
<keyword evidence="3 6" id="KW-0812">Transmembrane</keyword>
<comment type="caution">
    <text evidence="8">The sequence shown here is derived from an EMBL/GenBank/DDBJ whole genome shotgun (WGS) entry which is preliminary data.</text>
</comment>
<organism evidence="8 9">
    <name type="scientific">Rotaria sordida</name>
    <dbReference type="NCBI Taxonomy" id="392033"/>
    <lineage>
        <taxon>Eukaryota</taxon>
        <taxon>Metazoa</taxon>
        <taxon>Spiralia</taxon>
        <taxon>Gnathifera</taxon>
        <taxon>Rotifera</taxon>
        <taxon>Eurotatoria</taxon>
        <taxon>Bdelloidea</taxon>
        <taxon>Philodinida</taxon>
        <taxon>Philodinidae</taxon>
        <taxon>Rotaria</taxon>
    </lineage>
</organism>
<feature type="transmembrane region" description="Helical" evidence="6">
    <location>
        <begin position="245"/>
        <end position="265"/>
    </location>
</feature>
<dbReference type="PANTHER" id="PTHR43791">
    <property type="entry name" value="PERMEASE-RELATED"/>
    <property type="match status" value="1"/>
</dbReference>
<dbReference type="InterPro" id="IPR036259">
    <property type="entry name" value="MFS_trans_sf"/>
</dbReference>
<dbReference type="FunFam" id="1.20.1250.20:FF:000013">
    <property type="entry name" value="MFS general substrate transporter"/>
    <property type="match status" value="1"/>
</dbReference>
<feature type="transmembrane region" description="Helical" evidence="6">
    <location>
        <begin position="212"/>
        <end position="233"/>
    </location>
</feature>
<keyword evidence="5 6" id="KW-0472">Membrane</keyword>
<reference evidence="8" key="1">
    <citation type="submission" date="2021-02" db="EMBL/GenBank/DDBJ databases">
        <authorList>
            <person name="Nowell W R."/>
        </authorList>
    </citation>
    <scope>NUCLEOTIDE SEQUENCE</scope>
</reference>
<feature type="transmembrane region" description="Helical" evidence="6">
    <location>
        <begin position="137"/>
        <end position="159"/>
    </location>
</feature>
<evidence type="ECO:0000256" key="3">
    <source>
        <dbReference type="ARBA" id="ARBA00022692"/>
    </source>
</evidence>
<evidence type="ECO:0000259" key="7">
    <source>
        <dbReference type="PROSITE" id="PS50850"/>
    </source>
</evidence>
<evidence type="ECO:0000256" key="4">
    <source>
        <dbReference type="ARBA" id="ARBA00022989"/>
    </source>
</evidence>
<evidence type="ECO:0000313" key="9">
    <source>
        <dbReference type="Proteomes" id="UP000663874"/>
    </source>
</evidence>